<keyword evidence="1" id="KW-0732">Signal</keyword>
<reference evidence="2 3" key="1">
    <citation type="submission" date="2006-10" db="EMBL/GenBank/DDBJ databases">
        <title>Complete sequence of plasmid pPRO1 of Pelobacter propionicus DSM 2379.</title>
        <authorList>
            <consortium name="US DOE Joint Genome Institute"/>
            <person name="Copeland A."/>
            <person name="Lucas S."/>
            <person name="Lapidus A."/>
            <person name="Barry K."/>
            <person name="Detter J.C."/>
            <person name="Glavina del Rio T."/>
            <person name="Hammon N."/>
            <person name="Israni S."/>
            <person name="Dalin E."/>
            <person name="Tice H."/>
            <person name="Pitluck S."/>
            <person name="Saunders E."/>
            <person name="Brettin T."/>
            <person name="Bruce D."/>
            <person name="Han C."/>
            <person name="Tapia R."/>
            <person name="Schmutz J."/>
            <person name="Larimer F."/>
            <person name="Land M."/>
            <person name="Hauser L."/>
            <person name="Kyrpides N."/>
            <person name="Kim E."/>
            <person name="Lovley D."/>
            <person name="Richardson P."/>
        </authorList>
    </citation>
    <scope>NUCLEOTIDE SEQUENCE [LARGE SCALE GENOMIC DNA]</scope>
    <source>
        <strain evidence="3">DSM 2379 / NBRC 103807 / OttBd1</strain>
        <plasmid evidence="3">Plasmid pPRO1</plasmid>
    </source>
</reference>
<accession>A0R813</accession>
<dbReference type="EMBL" id="CP000483">
    <property type="protein sequence ID" value="ABL01279.1"/>
    <property type="molecule type" value="Genomic_DNA"/>
</dbReference>
<keyword evidence="3" id="KW-1185">Reference proteome</keyword>
<dbReference type="OrthoDB" id="5398351at2"/>
<dbReference type="eggNOG" id="ENOG5034044">
    <property type="taxonomic scope" value="Bacteria"/>
</dbReference>
<evidence type="ECO:0000313" key="3">
    <source>
        <dbReference type="Proteomes" id="UP000006732"/>
    </source>
</evidence>
<dbReference type="AlphaFoldDB" id="A0R813"/>
<feature type="signal peptide" evidence="1">
    <location>
        <begin position="1"/>
        <end position="25"/>
    </location>
</feature>
<name>A0R813_PELPD</name>
<geneLocation type="plasmid" evidence="2 3">
    <name>pPRO1</name>
</geneLocation>
<organism evidence="2 3">
    <name type="scientific">Pelobacter propionicus (strain DSM 2379 / NBRC 103807 / OttBd1)</name>
    <dbReference type="NCBI Taxonomy" id="338966"/>
    <lineage>
        <taxon>Bacteria</taxon>
        <taxon>Pseudomonadati</taxon>
        <taxon>Thermodesulfobacteriota</taxon>
        <taxon>Desulfuromonadia</taxon>
        <taxon>Desulfuromonadales</taxon>
        <taxon>Desulfuromonadaceae</taxon>
        <taxon>Pelobacter</taxon>
    </lineage>
</organism>
<proteinExistence type="predicted"/>
<evidence type="ECO:0000256" key="1">
    <source>
        <dbReference type="SAM" id="SignalP"/>
    </source>
</evidence>
<feature type="chain" id="PRO_5002629344" description="PepSY domain-containing protein" evidence="1">
    <location>
        <begin position="26"/>
        <end position="115"/>
    </location>
</feature>
<dbReference type="Proteomes" id="UP000006732">
    <property type="component" value="Plasmid pPRO1"/>
</dbReference>
<evidence type="ECO:0000313" key="2">
    <source>
        <dbReference type="EMBL" id="ABL01279.1"/>
    </source>
</evidence>
<protein>
    <recommendedName>
        <fullName evidence="4">PepSY domain-containing protein</fullName>
    </recommendedName>
</protein>
<keyword evidence="2" id="KW-0614">Plasmid</keyword>
<evidence type="ECO:0008006" key="4">
    <source>
        <dbReference type="Google" id="ProtNLM"/>
    </source>
</evidence>
<dbReference type="KEGG" id="ppd:Ppro_3688"/>
<gene>
    <name evidence="2" type="ordered locus">Ppro_3688</name>
</gene>
<dbReference type="RefSeq" id="WP_011733798.1">
    <property type="nucleotide sequence ID" value="NC_008607.1"/>
</dbReference>
<dbReference type="HOGENOM" id="CLU_2117524_0_0_7"/>
<sequence>MQFKFSFIVGISLLVAAMQSADALACQSCMDQGWNSTYNGYCNNQNWGWYGARKNVTSVEEARRDFVEYYAGTDVKVGRIVEKAGYFEAEILDKGNKLVDRVIIHKRSGRIRSIR</sequence>